<dbReference type="InterPro" id="IPR041468">
    <property type="entry name" value="HTH_ParB/Spo0J"/>
</dbReference>
<keyword evidence="2" id="KW-0238">DNA-binding</keyword>
<dbReference type="SUPFAM" id="SSF110849">
    <property type="entry name" value="ParB/Sulfiredoxin"/>
    <property type="match status" value="1"/>
</dbReference>
<feature type="domain" description="ParB-like N-terminal" evidence="4">
    <location>
        <begin position="8"/>
        <end position="97"/>
    </location>
</feature>
<dbReference type="GO" id="GO:0005694">
    <property type="term" value="C:chromosome"/>
    <property type="evidence" value="ECO:0007669"/>
    <property type="project" value="TreeGrafter"/>
</dbReference>
<feature type="compositionally biased region" description="Basic and acidic residues" evidence="3">
    <location>
        <begin position="307"/>
        <end position="325"/>
    </location>
</feature>
<name>K1RAX6_9ZZZZ</name>
<feature type="region of interest" description="Disordered" evidence="3">
    <location>
        <begin position="300"/>
        <end position="333"/>
    </location>
</feature>
<dbReference type="GO" id="GO:0003677">
    <property type="term" value="F:DNA binding"/>
    <property type="evidence" value="ECO:0007669"/>
    <property type="project" value="UniProtKB-KW"/>
</dbReference>
<protein>
    <submittedName>
        <fullName evidence="5">ParB-like partition protein</fullName>
    </submittedName>
</protein>
<evidence type="ECO:0000259" key="4">
    <source>
        <dbReference type="SMART" id="SM00470"/>
    </source>
</evidence>
<evidence type="ECO:0000313" key="5">
    <source>
        <dbReference type="EMBL" id="EKC45972.1"/>
    </source>
</evidence>
<dbReference type="GO" id="GO:0007059">
    <property type="term" value="P:chromosome segregation"/>
    <property type="evidence" value="ECO:0007669"/>
    <property type="project" value="TreeGrafter"/>
</dbReference>
<dbReference type="Gene3D" id="3.90.1530.30">
    <property type="match status" value="1"/>
</dbReference>
<dbReference type="AlphaFoldDB" id="K1RAX6"/>
<organism evidence="5">
    <name type="scientific">human gut metagenome</name>
    <dbReference type="NCBI Taxonomy" id="408170"/>
    <lineage>
        <taxon>unclassified sequences</taxon>
        <taxon>metagenomes</taxon>
        <taxon>organismal metagenomes</taxon>
    </lineage>
</organism>
<comment type="similarity">
    <text evidence="1">Belongs to the ParB family.</text>
</comment>
<dbReference type="EMBL" id="AJWZ01011233">
    <property type="protein sequence ID" value="EKC45972.1"/>
    <property type="molecule type" value="Genomic_DNA"/>
</dbReference>
<reference evidence="5" key="1">
    <citation type="journal article" date="2013" name="Environ. Microbiol.">
        <title>Microbiota from the distal guts of lean and obese adolescents exhibit partial functional redundancy besides clear differences in community structure.</title>
        <authorList>
            <person name="Ferrer M."/>
            <person name="Ruiz A."/>
            <person name="Lanza F."/>
            <person name="Haange S.B."/>
            <person name="Oberbach A."/>
            <person name="Till H."/>
            <person name="Bargiela R."/>
            <person name="Campoy C."/>
            <person name="Segura M.T."/>
            <person name="Richter M."/>
            <person name="von Bergen M."/>
            <person name="Seifert J."/>
            <person name="Suarez A."/>
        </authorList>
    </citation>
    <scope>NUCLEOTIDE SEQUENCE</scope>
</reference>
<evidence type="ECO:0000256" key="3">
    <source>
        <dbReference type="SAM" id="MobiDB-lite"/>
    </source>
</evidence>
<gene>
    <name evidence="5" type="ORF">OBE_16567</name>
</gene>
<dbReference type="NCBIfam" id="TIGR00180">
    <property type="entry name" value="parB_part"/>
    <property type="match status" value="1"/>
</dbReference>
<sequence length="505" mass="57533">MQSGQEVVYLHLDDIIPNRFQPREVFDERALKELAASIKEHGVIQPIIVRQVNNKYEIIAGERRYKASALAGMTKIPAIINNLDDKEAAKVALLENLQRKNLNPIEEARTYQKILELDQMTQETLAKTMGKSQSAVANKLRLLALPDEIQRALLKENISERHARTLLNLKNPEQQKKMLKRIIAEKMSVRTLEEEIRKINDPQESLAEGGQMQNNHINTNNQTPSYQVPSPAAMFSQNTNQKPNLMDSFEEQNRENDNIVNYGEIDEDEIAHANEPSYDSFTSTANKEINVNQLKSNATDIDNILSPKKEDTKAQQDEQKQKISGDLDSLLNIAPPTNNSFNLARDAINDNDNNENNSKDYFQAPDLMSVQLPNSSNNANAIIKDYNTPQPSESIIDFTNNSVVDNKKEHLTNFSDANNTLFENKKAEPQKTKPAEKTLGMALIEETYKLNPKEKAKQYNIHQMVQQIRDTIQTLQRMGAKIDTDEMDFENQYQMVIRIDKNSIN</sequence>
<dbReference type="GO" id="GO:0045881">
    <property type="term" value="P:positive regulation of sporulation resulting in formation of a cellular spore"/>
    <property type="evidence" value="ECO:0007669"/>
    <property type="project" value="TreeGrafter"/>
</dbReference>
<dbReference type="CDD" id="cd16393">
    <property type="entry name" value="SPO0J_N"/>
    <property type="match status" value="1"/>
</dbReference>
<dbReference type="FunFam" id="3.90.1530.30:FF:000001">
    <property type="entry name" value="Chromosome partitioning protein ParB"/>
    <property type="match status" value="1"/>
</dbReference>
<dbReference type="PANTHER" id="PTHR33375">
    <property type="entry name" value="CHROMOSOME-PARTITIONING PROTEIN PARB-RELATED"/>
    <property type="match status" value="1"/>
</dbReference>
<dbReference type="InterPro" id="IPR036086">
    <property type="entry name" value="ParB/Sulfiredoxin_sf"/>
</dbReference>
<accession>K1RAX6</accession>
<dbReference type="InterPro" id="IPR004437">
    <property type="entry name" value="ParB/RepB/Spo0J"/>
</dbReference>
<dbReference type="FunFam" id="1.10.10.2830:FF:000001">
    <property type="entry name" value="Chromosome partitioning protein ParB"/>
    <property type="match status" value="1"/>
</dbReference>
<dbReference type="PANTHER" id="PTHR33375:SF8">
    <property type="entry name" value="NUCLEOID OCCLUSION PROTEIN"/>
    <property type="match status" value="1"/>
</dbReference>
<dbReference type="Gene3D" id="1.10.10.2830">
    <property type="match status" value="1"/>
</dbReference>
<dbReference type="Pfam" id="PF17762">
    <property type="entry name" value="HTH_ParB"/>
    <property type="match status" value="1"/>
</dbReference>
<evidence type="ECO:0000256" key="2">
    <source>
        <dbReference type="ARBA" id="ARBA00023125"/>
    </source>
</evidence>
<dbReference type="Pfam" id="PF02195">
    <property type="entry name" value="ParB_N"/>
    <property type="match status" value="1"/>
</dbReference>
<proteinExistence type="inferred from homology"/>
<dbReference type="InterPro" id="IPR050336">
    <property type="entry name" value="Chromosome_partition/occlusion"/>
</dbReference>
<dbReference type="SMART" id="SM00470">
    <property type="entry name" value="ParB"/>
    <property type="match status" value="1"/>
</dbReference>
<comment type="caution">
    <text evidence="5">The sequence shown here is derived from an EMBL/GenBank/DDBJ whole genome shotgun (WGS) entry which is preliminary data.</text>
</comment>
<dbReference type="InterPro" id="IPR003115">
    <property type="entry name" value="ParB_N"/>
</dbReference>
<evidence type="ECO:0000256" key="1">
    <source>
        <dbReference type="ARBA" id="ARBA00006295"/>
    </source>
</evidence>